<protein>
    <recommendedName>
        <fullName evidence="2">Retrotransposon gag domain-containing protein</fullName>
    </recommendedName>
</protein>
<sequence length="363" mass="41003">MQGNNGQNPIDGQEQPRQNPPAQAGRAIVPPIPQNNQQQPVWTIRDYLAEHLEGLNPAVTIPEFEVEHFELKPVMFNMLNTLGQFGGSPAENARQHLKSFLEICNSFKIHRVSNDVLKLKLFPYSLTDKAKAWLNNLPPDSLQSWTDLCCTFLGKFSYSNMIDNLRNQITSFRQEDDEAMHEAWERYRDLFRCCPMHGLPEWTQVSIFYNSVNTPTRMMLDASANGTLLDKPPRESLEILDKLAQNDYQHPTSRRGTTRRGTTQLNSSDIILAQISALTNMVKNMQRQPNTREVKAIDAFCELCGNNHDTLECGVEESSQLLLEEPEQRPESPAAKPNGILKPTEAEFPAKSAKAGVSTAQRL</sequence>
<dbReference type="PANTHER" id="PTHR33223:SF11">
    <property type="entry name" value="ELEMENT PROTEIN, PUTATIVE-RELATED"/>
    <property type="match status" value="1"/>
</dbReference>
<feature type="region of interest" description="Disordered" evidence="1">
    <location>
        <begin position="318"/>
        <end position="363"/>
    </location>
</feature>
<dbReference type="Proteomes" id="UP001472677">
    <property type="component" value="Unassembled WGS sequence"/>
</dbReference>
<keyword evidence="4" id="KW-1185">Reference proteome</keyword>
<name>A0ABR2CIS5_9ROSI</name>
<organism evidence="3 4">
    <name type="scientific">Hibiscus sabdariffa</name>
    <name type="common">roselle</name>
    <dbReference type="NCBI Taxonomy" id="183260"/>
    <lineage>
        <taxon>Eukaryota</taxon>
        <taxon>Viridiplantae</taxon>
        <taxon>Streptophyta</taxon>
        <taxon>Embryophyta</taxon>
        <taxon>Tracheophyta</taxon>
        <taxon>Spermatophyta</taxon>
        <taxon>Magnoliopsida</taxon>
        <taxon>eudicotyledons</taxon>
        <taxon>Gunneridae</taxon>
        <taxon>Pentapetalae</taxon>
        <taxon>rosids</taxon>
        <taxon>malvids</taxon>
        <taxon>Malvales</taxon>
        <taxon>Malvaceae</taxon>
        <taxon>Malvoideae</taxon>
        <taxon>Hibiscus</taxon>
    </lineage>
</organism>
<reference evidence="3 4" key="1">
    <citation type="journal article" date="2024" name="G3 (Bethesda)">
        <title>Genome assembly of Hibiscus sabdariffa L. provides insights into metabolisms of medicinal natural products.</title>
        <authorList>
            <person name="Kim T."/>
        </authorList>
    </citation>
    <scope>NUCLEOTIDE SEQUENCE [LARGE SCALE GENOMIC DNA]</scope>
    <source>
        <strain evidence="3">TK-2024</strain>
        <tissue evidence="3">Old leaves</tissue>
    </source>
</reference>
<evidence type="ECO:0000313" key="4">
    <source>
        <dbReference type="Proteomes" id="UP001472677"/>
    </source>
</evidence>
<feature type="region of interest" description="Disordered" evidence="1">
    <location>
        <begin position="1"/>
        <end position="35"/>
    </location>
</feature>
<evidence type="ECO:0000313" key="3">
    <source>
        <dbReference type="EMBL" id="KAK8519532.1"/>
    </source>
</evidence>
<accession>A0ABR2CIS5</accession>
<evidence type="ECO:0000256" key="1">
    <source>
        <dbReference type="SAM" id="MobiDB-lite"/>
    </source>
</evidence>
<feature type="domain" description="Retrotransposon gag" evidence="2">
    <location>
        <begin position="120"/>
        <end position="213"/>
    </location>
</feature>
<evidence type="ECO:0000259" key="2">
    <source>
        <dbReference type="Pfam" id="PF03732"/>
    </source>
</evidence>
<comment type="caution">
    <text evidence="3">The sequence shown here is derived from an EMBL/GenBank/DDBJ whole genome shotgun (WGS) entry which is preliminary data.</text>
</comment>
<feature type="compositionally biased region" description="Polar residues" evidence="1">
    <location>
        <begin position="1"/>
        <end position="21"/>
    </location>
</feature>
<dbReference type="InterPro" id="IPR005162">
    <property type="entry name" value="Retrotrans_gag_dom"/>
</dbReference>
<gene>
    <name evidence="3" type="ORF">V6N12_025567</name>
</gene>
<dbReference type="Pfam" id="PF03732">
    <property type="entry name" value="Retrotrans_gag"/>
    <property type="match status" value="1"/>
</dbReference>
<dbReference type="EMBL" id="JBBPBM010000051">
    <property type="protein sequence ID" value="KAK8519532.1"/>
    <property type="molecule type" value="Genomic_DNA"/>
</dbReference>
<dbReference type="PANTHER" id="PTHR33223">
    <property type="entry name" value="CCHC-TYPE DOMAIN-CONTAINING PROTEIN"/>
    <property type="match status" value="1"/>
</dbReference>
<proteinExistence type="predicted"/>